<dbReference type="EMBL" id="LDZF01000012">
    <property type="protein sequence ID" value="KMK13198.1"/>
    <property type="molecule type" value="Genomic_DNA"/>
</dbReference>
<dbReference type="Proteomes" id="UP001236270">
    <property type="component" value="Unassembled WGS sequence"/>
</dbReference>
<feature type="region of interest" description="Disordered" evidence="1">
    <location>
        <begin position="29"/>
        <end position="68"/>
    </location>
</feature>
<dbReference type="EMBL" id="JAVDNV010000024">
    <property type="protein sequence ID" value="MDQ2312148.1"/>
    <property type="molecule type" value="Genomic_DNA"/>
</dbReference>
<organism evidence="4 6">
    <name type="scientific">Pluralibacter gergoviae</name>
    <name type="common">Enterobacter gergoviae</name>
    <dbReference type="NCBI Taxonomy" id="61647"/>
    <lineage>
        <taxon>Bacteria</taxon>
        <taxon>Pseudomonadati</taxon>
        <taxon>Pseudomonadota</taxon>
        <taxon>Gammaproteobacteria</taxon>
        <taxon>Enterobacterales</taxon>
        <taxon>Enterobacteriaceae</taxon>
        <taxon>Pluralibacter</taxon>
    </lineage>
</organism>
<dbReference type="GeneID" id="61385019"/>
<dbReference type="InterPro" id="IPR025732">
    <property type="entry name" value="MarB"/>
</dbReference>
<reference evidence="4 6" key="1">
    <citation type="submission" date="2015-05" db="EMBL/GenBank/DDBJ databases">
        <title>Genome sequences of Pluralibacter gergoviae.</title>
        <authorList>
            <person name="Greninger A.L."/>
            <person name="Miller S."/>
        </authorList>
    </citation>
    <scope>NUCLEOTIDE SEQUENCE [LARGE SCALE GENOMIC DNA]</scope>
    <source>
        <strain evidence="4 6">JS81F13</strain>
    </source>
</reference>
<comment type="caution">
    <text evidence="4">The sequence shown here is derived from an EMBL/GenBank/DDBJ whole genome shotgun (WGS) entry which is preliminary data.</text>
</comment>
<dbReference type="STRING" id="61647.LG71_16720"/>
<evidence type="ECO:0000256" key="2">
    <source>
        <dbReference type="SAM" id="SignalP"/>
    </source>
</evidence>
<name>A0A089PRD3_PLUGE</name>
<evidence type="ECO:0000313" key="5">
    <source>
        <dbReference type="EMBL" id="MDQ2312148.1"/>
    </source>
</evidence>
<dbReference type="NCBIfam" id="NF007508">
    <property type="entry name" value="PRK10106.1"/>
    <property type="match status" value="1"/>
</dbReference>
<dbReference type="Pfam" id="PF13999">
    <property type="entry name" value="MarB"/>
    <property type="match status" value="1"/>
</dbReference>
<feature type="compositionally biased region" description="Basic and acidic residues" evidence="1">
    <location>
        <begin position="49"/>
        <end position="61"/>
    </location>
</feature>
<proteinExistence type="predicted"/>
<dbReference type="AlphaFoldDB" id="A0A089PRD3"/>
<dbReference type="RefSeq" id="WP_043083945.1">
    <property type="nucleotide sequence ID" value="NZ_CBCSIS010000003.1"/>
</dbReference>
<dbReference type="Proteomes" id="UP000036196">
    <property type="component" value="Unassembled WGS sequence"/>
</dbReference>
<accession>A0A089PRD3</accession>
<gene>
    <name evidence="3" type="primary">marB</name>
    <name evidence="4" type="ORF">ABW06_12880</name>
    <name evidence="3" type="ORF">QEG54_004727</name>
    <name evidence="5" type="ORF">RBJ30_24090</name>
</gene>
<dbReference type="EMBL" id="ABLOKC030000037">
    <property type="protein sequence ID" value="EML1473912.1"/>
    <property type="molecule type" value="Genomic_DNA"/>
</dbReference>
<evidence type="ECO:0000313" key="6">
    <source>
        <dbReference type="Proteomes" id="UP000036196"/>
    </source>
</evidence>
<feature type="compositionally biased region" description="Polar residues" evidence="1">
    <location>
        <begin position="38"/>
        <end position="47"/>
    </location>
</feature>
<dbReference type="eggNOG" id="ENOG50330WV">
    <property type="taxonomic scope" value="Bacteria"/>
</dbReference>
<reference evidence="3" key="3">
    <citation type="submission" date="2024-02" db="EMBL/GenBank/DDBJ databases">
        <authorList>
            <consortium name="Clinical and Environmental Microbiology Branch: Whole genome sequencing antimicrobial resistance pathogens in the healthcare setting"/>
        </authorList>
    </citation>
    <scope>NUCLEOTIDE SEQUENCE</scope>
    <source>
        <strain evidence="3">2021DK-00143</strain>
    </source>
</reference>
<dbReference type="KEGG" id="pge:LG71_16720"/>
<sequence length="68" mass="7352">MKYIATAALALTVLVSGQSFAEQTRIAPENNARGTMVMPSSQQNSPFDFNHRGAGSDKSDELGVPYYN</sequence>
<protein>
    <submittedName>
        <fullName evidence="3">Multiple antibiotic resistance protein MarB</fullName>
    </submittedName>
</protein>
<feature type="signal peptide" evidence="2">
    <location>
        <begin position="1"/>
        <end position="21"/>
    </location>
</feature>
<keyword evidence="6" id="KW-1185">Reference proteome</keyword>
<evidence type="ECO:0000256" key="1">
    <source>
        <dbReference type="SAM" id="MobiDB-lite"/>
    </source>
</evidence>
<evidence type="ECO:0000313" key="3">
    <source>
        <dbReference type="EMBL" id="EML1473912.1"/>
    </source>
</evidence>
<reference evidence="5" key="2">
    <citation type="submission" date="2023-08" db="EMBL/GenBank/DDBJ databases">
        <title>WGS of pathogenic bacterial species, Los Angeles County Public Health Laboratories.</title>
        <authorList>
            <person name="Garrigues J.M."/>
            <person name="Green N.M."/>
        </authorList>
    </citation>
    <scope>NUCLEOTIDE SEQUENCE</scope>
    <source>
        <strain evidence="5">LACPHL-BACT-2023-00068</strain>
    </source>
</reference>
<keyword evidence="2" id="KW-0732">Signal</keyword>
<feature type="chain" id="PRO_5015029634" evidence="2">
    <location>
        <begin position="22"/>
        <end position="68"/>
    </location>
</feature>
<evidence type="ECO:0000313" key="4">
    <source>
        <dbReference type="EMBL" id="KMK13198.1"/>
    </source>
</evidence>
<dbReference type="PATRIC" id="fig|61647.13.peg.3743"/>